<proteinExistence type="predicted"/>
<feature type="region of interest" description="Disordered" evidence="1">
    <location>
        <begin position="1"/>
        <end position="102"/>
    </location>
</feature>
<dbReference type="AlphaFoldDB" id="A0AAW2H0K8"/>
<sequence>MCFYIRDRGRREEYKEGTERERESEREVQRGRRCGRDERQRRAREKGEEKEAANGDRAESDRASGRETEIRDEERGEREDKPPPLLPRVVTPNAGDISTNQITPRAPPFIIILLVFPLLHPHWMTFPRPYRGQKRHPLPEEDSMLPPGVWCPLVPSWYLPWSSRDLLRRETFSRRLALLASVLCTCGDGACMQRRETLSASWFDFVPPKPSEPRAGP</sequence>
<comment type="caution">
    <text evidence="2">The sequence shown here is derived from an EMBL/GenBank/DDBJ whole genome shotgun (WGS) entry which is preliminary data.</text>
</comment>
<gene>
    <name evidence="2" type="ORF">PUN28_000687</name>
</gene>
<organism evidence="2 3">
    <name type="scientific">Cardiocondyla obscurior</name>
    <dbReference type="NCBI Taxonomy" id="286306"/>
    <lineage>
        <taxon>Eukaryota</taxon>
        <taxon>Metazoa</taxon>
        <taxon>Ecdysozoa</taxon>
        <taxon>Arthropoda</taxon>
        <taxon>Hexapoda</taxon>
        <taxon>Insecta</taxon>
        <taxon>Pterygota</taxon>
        <taxon>Neoptera</taxon>
        <taxon>Endopterygota</taxon>
        <taxon>Hymenoptera</taxon>
        <taxon>Apocrita</taxon>
        <taxon>Aculeata</taxon>
        <taxon>Formicoidea</taxon>
        <taxon>Formicidae</taxon>
        <taxon>Myrmicinae</taxon>
        <taxon>Cardiocondyla</taxon>
    </lineage>
</organism>
<feature type="compositionally biased region" description="Basic and acidic residues" evidence="1">
    <location>
        <begin position="1"/>
        <end position="82"/>
    </location>
</feature>
<evidence type="ECO:0000256" key="1">
    <source>
        <dbReference type="SAM" id="MobiDB-lite"/>
    </source>
</evidence>
<keyword evidence="3" id="KW-1185">Reference proteome</keyword>
<reference evidence="2 3" key="1">
    <citation type="submission" date="2023-03" db="EMBL/GenBank/DDBJ databases">
        <title>High recombination rates correlate with genetic variation in Cardiocondyla obscurior ants.</title>
        <authorList>
            <person name="Errbii M."/>
        </authorList>
    </citation>
    <scope>NUCLEOTIDE SEQUENCE [LARGE SCALE GENOMIC DNA]</scope>
    <source>
        <strain evidence="2">Alpha-2009</strain>
        <tissue evidence="2">Whole body</tissue>
    </source>
</reference>
<evidence type="ECO:0000313" key="2">
    <source>
        <dbReference type="EMBL" id="KAL0133084.1"/>
    </source>
</evidence>
<name>A0AAW2H0K8_9HYME</name>
<accession>A0AAW2H0K8</accession>
<dbReference type="Proteomes" id="UP001430953">
    <property type="component" value="Unassembled WGS sequence"/>
</dbReference>
<protein>
    <submittedName>
        <fullName evidence="2">Uncharacterized protein</fullName>
    </submittedName>
</protein>
<dbReference type="EMBL" id="JADYXP020000001">
    <property type="protein sequence ID" value="KAL0133084.1"/>
    <property type="molecule type" value="Genomic_DNA"/>
</dbReference>
<evidence type="ECO:0000313" key="3">
    <source>
        <dbReference type="Proteomes" id="UP001430953"/>
    </source>
</evidence>